<dbReference type="AlphaFoldDB" id="A0A1J5R554"/>
<feature type="compositionally biased region" description="Basic and acidic residues" evidence="1">
    <location>
        <begin position="28"/>
        <end position="40"/>
    </location>
</feature>
<comment type="caution">
    <text evidence="2">The sequence shown here is derived from an EMBL/GenBank/DDBJ whole genome shotgun (WGS) entry which is preliminary data.</text>
</comment>
<evidence type="ECO:0000256" key="1">
    <source>
        <dbReference type="SAM" id="MobiDB-lite"/>
    </source>
</evidence>
<evidence type="ECO:0000313" key="2">
    <source>
        <dbReference type="EMBL" id="OIQ83301.1"/>
    </source>
</evidence>
<protein>
    <submittedName>
        <fullName evidence="2">Uncharacterized protein</fullName>
    </submittedName>
</protein>
<proteinExistence type="predicted"/>
<gene>
    <name evidence="2" type="ORF">GALL_348880</name>
</gene>
<name>A0A1J5R554_9ZZZZ</name>
<feature type="region of interest" description="Disordered" evidence="1">
    <location>
        <begin position="1"/>
        <end position="40"/>
    </location>
</feature>
<organism evidence="2">
    <name type="scientific">mine drainage metagenome</name>
    <dbReference type="NCBI Taxonomy" id="410659"/>
    <lineage>
        <taxon>unclassified sequences</taxon>
        <taxon>metagenomes</taxon>
        <taxon>ecological metagenomes</taxon>
    </lineage>
</organism>
<feature type="region of interest" description="Disordered" evidence="1">
    <location>
        <begin position="172"/>
        <end position="192"/>
    </location>
</feature>
<dbReference type="EMBL" id="MLJW01000715">
    <property type="protein sequence ID" value="OIQ83301.1"/>
    <property type="molecule type" value="Genomic_DNA"/>
</dbReference>
<accession>A0A1J5R554</accession>
<sequence>MALVQAHHVGDAATQPRAQREQFGAAVERQRQHFGVRRDRGLPRAVGQRLGGEDEAAADRVVDALEQQLAGVVPRLQLHAVGVSGQRFAALQQQVGRGVERDVVFAEQLQPPSQRGEPRVDGVDVDAFGLLAEQAEQHRLVAAVAAAGRRQRAVQPALKLRGARQQLLLAQRQHEQTRRAHRTDGVRARRADADAEQIEDRYGHGRGFLVWLGQAASPQAAVSSAAKASTVSGCVSHAHISRQPPPAMNS</sequence>
<reference evidence="2" key="1">
    <citation type="submission" date="2016-10" db="EMBL/GenBank/DDBJ databases">
        <title>Sequence of Gallionella enrichment culture.</title>
        <authorList>
            <person name="Poehlein A."/>
            <person name="Muehling M."/>
            <person name="Daniel R."/>
        </authorList>
    </citation>
    <scope>NUCLEOTIDE SEQUENCE</scope>
</reference>